<dbReference type="SUPFAM" id="SSF53335">
    <property type="entry name" value="S-adenosyl-L-methionine-dependent methyltransferases"/>
    <property type="match status" value="1"/>
</dbReference>
<organism evidence="7 8">
    <name type="scientific">Gordonia cholesterolivorans</name>
    <dbReference type="NCBI Taxonomy" id="559625"/>
    <lineage>
        <taxon>Bacteria</taxon>
        <taxon>Bacillati</taxon>
        <taxon>Actinomycetota</taxon>
        <taxon>Actinomycetes</taxon>
        <taxon>Mycobacteriales</taxon>
        <taxon>Gordoniaceae</taxon>
        <taxon>Gordonia</taxon>
    </lineage>
</organism>
<accession>A0ABN3H102</accession>
<sequence length="444" mass="49716">MTTDDSRRTDDSRHTGRRDRIPRIDPVRWPDVSAPPHARMSGLRAFAAERLFRRAAARLPIAVEFPDGSRIGRLDGRMVPRMIVRDPESFFARLGASGLIGFGEAFMAGEWTTDDLVGVLSAFAADVADLVPASLQRLRSSVLPRHPADEENSLANTRSNIARHYDLSNDLFAAFLDETLTYSSAFFGTDRDAERAQWSDLADAQRAKIDRLLDAAGVGPGTRLLEIGTGWGELCLRAARRGAFVHSVTLSAEQRDLALRRVAEAGVADRVRIDLLDYRLVRGRYDAVVSVEMLEAVGREYWPVYFQTLDRLLVDGGRAALQVITMPHRRMLASEGTYTWVHKYIFPGGRLPSIEALREVATRGTALRPAGEFAMGLHYARTLHLWRERFRSADEAVGRLGFDAVFKRMWTFYLAYSEAGFRSGYLDVYQLRFDKTAPAGTRSS</sequence>
<keyword evidence="3" id="KW-0808">Transferase</keyword>
<dbReference type="Pfam" id="PF02353">
    <property type="entry name" value="CMAS"/>
    <property type="match status" value="1"/>
</dbReference>
<dbReference type="InterPro" id="IPR050723">
    <property type="entry name" value="CFA/CMAS"/>
</dbReference>
<keyword evidence="8" id="KW-1185">Reference proteome</keyword>
<dbReference type="GO" id="GO:0008168">
    <property type="term" value="F:methyltransferase activity"/>
    <property type="evidence" value="ECO:0007669"/>
    <property type="project" value="UniProtKB-KW"/>
</dbReference>
<protein>
    <submittedName>
        <fullName evidence="7">Class I SAM-dependent methyltransferase</fullName>
    </submittedName>
</protein>
<reference evidence="7 8" key="1">
    <citation type="journal article" date="2019" name="Int. J. Syst. Evol. Microbiol.">
        <title>The Global Catalogue of Microorganisms (GCM) 10K type strain sequencing project: providing services to taxonomists for standard genome sequencing and annotation.</title>
        <authorList>
            <consortium name="The Broad Institute Genomics Platform"/>
            <consortium name="The Broad Institute Genome Sequencing Center for Infectious Disease"/>
            <person name="Wu L."/>
            <person name="Ma J."/>
        </authorList>
    </citation>
    <scope>NUCLEOTIDE SEQUENCE [LARGE SCALE GENOMIC DNA]</scope>
    <source>
        <strain evidence="7 8">JCM 16227</strain>
    </source>
</reference>
<evidence type="ECO:0000256" key="5">
    <source>
        <dbReference type="ARBA" id="ARBA00023098"/>
    </source>
</evidence>
<evidence type="ECO:0000313" key="7">
    <source>
        <dbReference type="EMBL" id="GAA2366514.1"/>
    </source>
</evidence>
<dbReference type="CDD" id="cd02440">
    <property type="entry name" value="AdoMet_MTases"/>
    <property type="match status" value="1"/>
</dbReference>
<gene>
    <name evidence="7" type="ORF">GCM10009855_02250</name>
</gene>
<dbReference type="RefSeq" id="WP_006894472.1">
    <property type="nucleotide sequence ID" value="NZ_BAAARB010000001.1"/>
</dbReference>
<dbReference type="GO" id="GO:0032259">
    <property type="term" value="P:methylation"/>
    <property type="evidence" value="ECO:0007669"/>
    <property type="project" value="UniProtKB-KW"/>
</dbReference>
<keyword evidence="5" id="KW-0443">Lipid metabolism</keyword>
<dbReference type="Gene3D" id="3.40.50.150">
    <property type="entry name" value="Vaccinia Virus protein VP39"/>
    <property type="match status" value="1"/>
</dbReference>
<comment type="similarity">
    <text evidence="1">Belongs to the CFA/CMAS family.</text>
</comment>
<evidence type="ECO:0000256" key="3">
    <source>
        <dbReference type="ARBA" id="ARBA00022679"/>
    </source>
</evidence>
<keyword evidence="4" id="KW-0949">S-adenosyl-L-methionine</keyword>
<evidence type="ECO:0000256" key="1">
    <source>
        <dbReference type="ARBA" id="ARBA00010815"/>
    </source>
</evidence>
<dbReference type="EMBL" id="BAAARB010000001">
    <property type="protein sequence ID" value="GAA2366514.1"/>
    <property type="molecule type" value="Genomic_DNA"/>
</dbReference>
<name>A0ABN3H102_9ACTN</name>
<dbReference type="PANTHER" id="PTHR43667:SF2">
    <property type="entry name" value="FATTY ACID C-METHYL TRANSFERASE"/>
    <property type="match status" value="1"/>
</dbReference>
<dbReference type="PIRSF" id="PIRSF003085">
    <property type="entry name" value="CMAS"/>
    <property type="match status" value="1"/>
</dbReference>
<dbReference type="Proteomes" id="UP001501170">
    <property type="component" value="Unassembled WGS sequence"/>
</dbReference>
<feature type="region of interest" description="Disordered" evidence="6">
    <location>
        <begin position="1"/>
        <end position="26"/>
    </location>
</feature>
<evidence type="ECO:0000256" key="2">
    <source>
        <dbReference type="ARBA" id="ARBA00022603"/>
    </source>
</evidence>
<evidence type="ECO:0000256" key="4">
    <source>
        <dbReference type="ARBA" id="ARBA00022691"/>
    </source>
</evidence>
<evidence type="ECO:0000313" key="8">
    <source>
        <dbReference type="Proteomes" id="UP001501170"/>
    </source>
</evidence>
<keyword evidence="2 7" id="KW-0489">Methyltransferase</keyword>
<dbReference type="PANTHER" id="PTHR43667">
    <property type="entry name" value="CYCLOPROPANE-FATTY-ACYL-PHOSPHOLIPID SYNTHASE"/>
    <property type="match status" value="1"/>
</dbReference>
<dbReference type="InterPro" id="IPR003333">
    <property type="entry name" value="CMAS"/>
</dbReference>
<evidence type="ECO:0000256" key="6">
    <source>
        <dbReference type="SAM" id="MobiDB-lite"/>
    </source>
</evidence>
<comment type="caution">
    <text evidence="7">The sequence shown here is derived from an EMBL/GenBank/DDBJ whole genome shotgun (WGS) entry which is preliminary data.</text>
</comment>
<proteinExistence type="inferred from homology"/>
<dbReference type="InterPro" id="IPR029063">
    <property type="entry name" value="SAM-dependent_MTases_sf"/>
</dbReference>